<feature type="repeat" description="ANK" evidence="3">
    <location>
        <begin position="94"/>
        <end position="126"/>
    </location>
</feature>
<reference evidence="6" key="1">
    <citation type="journal article" date="2021" name="Proc. Natl. Acad. Sci. U.S.A.">
        <title>Three genomes in the algal genus Volvox reveal the fate of a haploid sex-determining region after a transition to homothallism.</title>
        <authorList>
            <person name="Yamamoto K."/>
            <person name="Hamaji T."/>
            <person name="Kawai-Toyooka H."/>
            <person name="Matsuzaki R."/>
            <person name="Takahashi F."/>
            <person name="Nishimura Y."/>
            <person name="Kawachi M."/>
            <person name="Noguchi H."/>
            <person name="Minakuchi Y."/>
            <person name="Umen J.G."/>
            <person name="Toyoda A."/>
            <person name="Nozaki H."/>
        </authorList>
    </citation>
    <scope>NUCLEOTIDE SEQUENCE</scope>
    <source>
        <strain evidence="6">NIES-3780</strain>
    </source>
</reference>
<evidence type="ECO:0000256" key="1">
    <source>
        <dbReference type="ARBA" id="ARBA00022737"/>
    </source>
</evidence>
<dbReference type="PROSITE" id="PS50020">
    <property type="entry name" value="WW_DOMAIN_2"/>
    <property type="match status" value="3"/>
</dbReference>
<dbReference type="PROSITE" id="PS50297">
    <property type="entry name" value="ANK_REP_REGION"/>
    <property type="match status" value="1"/>
</dbReference>
<accession>A0A8J4B3J7</accession>
<proteinExistence type="predicted"/>
<dbReference type="AlphaFoldDB" id="A0A8J4B3J7"/>
<keyword evidence="1" id="KW-0677">Repeat</keyword>
<evidence type="ECO:0000259" key="5">
    <source>
        <dbReference type="PROSITE" id="PS50020"/>
    </source>
</evidence>
<name>A0A8J4B3J7_9CHLO</name>
<dbReference type="SUPFAM" id="SSF51045">
    <property type="entry name" value="WW domain"/>
    <property type="match status" value="2"/>
</dbReference>
<dbReference type="Gene3D" id="2.20.70.10">
    <property type="match status" value="1"/>
</dbReference>
<dbReference type="Gene3D" id="1.25.40.20">
    <property type="entry name" value="Ankyrin repeat-containing domain"/>
    <property type="match status" value="1"/>
</dbReference>
<feature type="domain" description="WW" evidence="5">
    <location>
        <begin position="278"/>
        <end position="312"/>
    </location>
</feature>
<dbReference type="SMART" id="SM00456">
    <property type="entry name" value="WW"/>
    <property type="match status" value="3"/>
</dbReference>
<feature type="chain" id="PRO_5035285841" description="WW domain-containing protein" evidence="4">
    <location>
        <begin position="24"/>
        <end position="354"/>
    </location>
</feature>
<evidence type="ECO:0000256" key="2">
    <source>
        <dbReference type="ARBA" id="ARBA00023043"/>
    </source>
</evidence>
<dbReference type="InterPro" id="IPR001202">
    <property type="entry name" value="WW_dom"/>
</dbReference>
<feature type="domain" description="WW" evidence="5">
    <location>
        <begin position="156"/>
        <end position="188"/>
    </location>
</feature>
<dbReference type="InterPro" id="IPR036770">
    <property type="entry name" value="Ankyrin_rpt-contain_sf"/>
</dbReference>
<keyword evidence="7" id="KW-1185">Reference proteome</keyword>
<dbReference type="PANTHER" id="PTHR24171">
    <property type="entry name" value="ANKYRIN REPEAT DOMAIN-CONTAINING PROTEIN 39-RELATED"/>
    <property type="match status" value="1"/>
</dbReference>
<dbReference type="Pfam" id="PF12796">
    <property type="entry name" value="Ank_2"/>
    <property type="match status" value="1"/>
</dbReference>
<sequence>MARCTRITLLLLTICGMSLVAMASKPSTDKLVLALKKKKMATVIEELSVKGLDVNAPDSSRRLPLVEAVRSKDQAGVLALLEQGALAKAHEPATGATALHVAFKENLPGIAVLLLAHGADPAATDKSGATARSVATGKEFVEILKLYDEKGALAFESVPGSWLKEEKNGATYYWSPSTGENRWTPPPSCAWQRITVQGQPIKYINSVTGQGVTTVPPALAWAKVRGDDGKELWLNWAAGVSSTSVPVELPVEMVADLERHINQRWYNPVTKEYSYTDPAYSTAWRELKDETHDRPYWFNIETGESVWEVPEALAWTKLEDADGGAAYFFNKVSGKVSWHRPTEGPLSYVRSEDL</sequence>
<dbReference type="PROSITE" id="PS01159">
    <property type="entry name" value="WW_DOMAIN_1"/>
    <property type="match status" value="1"/>
</dbReference>
<evidence type="ECO:0000313" key="7">
    <source>
        <dbReference type="Proteomes" id="UP000747399"/>
    </source>
</evidence>
<keyword evidence="2 3" id="KW-0040">ANK repeat</keyword>
<dbReference type="SUPFAM" id="SSF48403">
    <property type="entry name" value="Ankyrin repeat"/>
    <property type="match status" value="1"/>
</dbReference>
<dbReference type="InterPro" id="IPR002110">
    <property type="entry name" value="Ankyrin_rpt"/>
</dbReference>
<dbReference type="PROSITE" id="PS50088">
    <property type="entry name" value="ANK_REPEAT"/>
    <property type="match status" value="1"/>
</dbReference>
<evidence type="ECO:0000256" key="3">
    <source>
        <dbReference type="PROSITE-ProRule" id="PRU00023"/>
    </source>
</evidence>
<feature type="signal peptide" evidence="4">
    <location>
        <begin position="1"/>
        <end position="23"/>
    </location>
</feature>
<comment type="caution">
    <text evidence="6">The sequence shown here is derived from an EMBL/GenBank/DDBJ whole genome shotgun (WGS) entry which is preliminary data.</text>
</comment>
<dbReference type="Proteomes" id="UP000747399">
    <property type="component" value="Unassembled WGS sequence"/>
</dbReference>
<dbReference type="EMBL" id="BNCO01000009">
    <property type="protein sequence ID" value="GIL50893.1"/>
    <property type="molecule type" value="Genomic_DNA"/>
</dbReference>
<feature type="domain" description="WW" evidence="5">
    <location>
        <begin position="309"/>
        <end position="343"/>
    </location>
</feature>
<evidence type="ECO:0000256" key="4">
    <source>
        <dbReference type="SAM" id="SignalP"/>
    </source>
</evidence>
<dbReference type="InterPro" id="IPR036020">
    <property type="entry name" value="WW_dom_sf"/>
</dbReference>
<dbReference type="Pfam" id="PF00397">
    <property type="entry name" value="WW"/>
    <property type="match status" value="1"/>
</dbReference>
<evidence type="ECO:0000313" key="6">
    <source>
        <dbReference type="EMBL" id="GIL50893.1"/>
    </source>
</evidence>
<keyword evidence="4" id="KW-0732">Signal</keyword>
<gene>
    <name evidence="6" type="ORF">Vafri_6859</name>
</gene>
<protein>
    <recommendedName>
        <fullName evidence="5">WW domain-containing protein</fullName>
    </recommendedName>
</protein>
<organism evidence="6 7">
    <name type="scientific">Volvox africanus</name>
    <dbReference type="NCBI Taxonomy" id="51714"/>
    <lineage>
        <taxon>Eukaryota</taxon>
        <taxon>Viridiplantae</taxon>
        <taxon>Chlorophyta</taxon>
        <taxon>core chlorophytes</taxon>
        <taxon>Chlorophyceae</taxon>
        <taxon>CS clade</taxon>
        <taxon>Chlamydomonadales</taxon>
        <taxon>Volvocaceae</taxon>
        <taxon>Volvox</taxon>
    </lineage>
</organism>